<keyword evidence="5" id="KW-0482">Metalloprotease</keyword>
<dbReference type="HOGENOM" id="CLU_950547_0_0_1"/>
<keyword evidence="4" id="KW-0862">Zinc</keyword>
<evidence type="ECO:0000256" key="2">
    <source>
        <dbReference type="ARBA" id="ARBA00022723"/>
    </source>
</evidence>
<dbReference type="AlphaFoldDB" id="L8WS03"/>
<dbReference type="GO" id="GO:0046872">
    <property type="term" value="F:metal ion binding"/>
    <property type="evidence" value="ECO:0007669"/>
    <property type="project" value="UniProtKB-KW"/>
</dbReference>
<organism evidence="7 8">
    <name type="scientific">Thanatephorus cucumeris (strain AG1-IA)</name>
    <name type="common">Rice sheath blight fungus</name>
    <name type="synonym">Rhizoctonia solani</name>
    <dbReference type="NCBI Taxonomy" id="983506"/>
    <lineage>
        <taxon>Eukaryota</taxon>
        <taxon>Fungi</taxon>
        <taxon>Dikarya</taxon>
        <taxon>Basidiomycota</taxon>
        <taxon>Agaricomycotina</taxon>
        <taxon>Agaricomycetes</taxon>
        <taxon>Cantharellales</taxon>
        <taxon>Ceratobasidiaceae</taxon>
        <taxon>Rhizoctonia</taxon>
        <taxon>Rhizoctonia solani AG-1</taxon>
    </lineage>
</organism>
<keyword evidence="1" id="KW-0645">Protease</keyword>
<sequence>MGPNGVRNMRVLWWYEPTASRNRNGVSDRTLDSDWAWNDAGVVCASGRALFKVDRRGVIEGMMGESVYGQTIPEWSLESVGDVRDGTAREAERGECRVIHVQAINGHKGIAIGGWGQLCTTGRKAGEVGGVGSCEETQPPCGEDIDWGGLRERRHPTTTMKSLRSAALLSIAFLASATAHSTRKSLNFGPRHPTARYVTEPQVTSTFMATSTDPYDVAKSFLSAYTTSDYFIREDSYTDRNTGVTHVYVRQKVDGLEVADGDMNLNIRDGRVLSYGDSVGILLFFSDPLLTSL</sequence>
<dbReference type="InterPro" id="IPR011096">
    <property type="entry name" value="FTP_domain"/>
</dbReference>
<evidence type="ECO:0000256" key="3">
    <source>
        <dbReference type="ARBA" id="ARBA00022801"/>
    </source>
</evidence>
<proteinExistence type="predicted"/>
<dbReference type="EMBL" id="AFRT01001694">
    <property type="protein sequence ID" value="ELU39587.1"/>
    <property type="molecule type" value="Genomic_DNA"/>
</dbReference>
<keyword evidence="3" id="KW-0378">Hydrolase</keyword>
<dbReference type="OrthoDB" id="3227768at2759"/>
<protein>
    <submittedName>
        <fullName evidence="7">FTP domain-containing protein</fullName>
    </submittedName>
</protein>
<dbReference type="STRING" id="983506.L8WS03"/>
<evidence type="ECO:0000313" key="8">
    <source>
        <dbReference type="Proteomes" id="UP000011668"/>
    </source>
</evidence>
<dbReference type="Pfam" id="PF07504">
    <property type="entry name" value="FTP"/>
    <property type="match status" value="1"/>
</dbReference>
<keyword evidence="2" id="KW-0479">Metal-binding</keyword>
<reference evidence="7 8" key="1">
    <citation type="journal article" date="2013" name="Nat. Commun.">
        <title>The evolution and pathogenic mechanisms of the rice sheath blight pathogen.</title>
        <authorList>
            <person name="Zheng A."/>
            <person name="Lin R."/>
            <person name="Xu L."/>
            <person name="Qin P."/>
            <person name="Tang C."/>
            <person name="Ai P."/>
            <person name="Zhang D."/>
            <person name="Liu Y."/>
            <person name="Sun Z."/>
            <person name="Feng H."/>
            <person name="Wang Y."/>
            <person name="Chen Y."/>
            <person name="Liang X."/>
            <person name="Fu R."/>
            <person name="Li Q."/>
            <person name="Zhang J."/>
            <person name="Yu X."/>
            <person name="Xie Z."/>
            <person name="Ding L."/>
            <person name="Guan P."/>
            <person name="Tang J."/>
            <person name="Liang Y."/>
            <person name="Wang S."/>
            <person name="Deng Q."/>
            <person name="Li S."/>
            <person name="Zhu J."/>
            <person name="Wang L."/>
            <person name="Liu H."/>
            <person name="Li P."/>
        </authorList>
    </citation>
    <scope>NUCLEOTIDE SEQUENCE [LARGE SCALE GENOMIC DNA]</scope>
    <source>
        <strain evidence="8">AG-1 IA</strain>
    </source>
</reference>
<evidence type="ECO:0000256" key="1">
    <source>
        <dbReference type="ARBA" id="ARBA00022670"/>
    </source>
</evidence>
<name>L8WS03_THACA</name>
<feature type="domain" description="FTP" evidence="6">
    <location>
        <begin position="231"/>
        <end position="278"/>
    </location>
</feature>
<evidence type="ECO:0000256" key="4">
    <source>
        <dbReference type="ARBA" id="ARBA00022833"/>
    </source>
</evidence>
<evidence type="ECO:0000259" key="6">
    <source>
        <dbReference type="Pfam" id="PF07504"/>
    </source>
</evidence>
<accession>L8WS03</accession>
<dbReference type="GO" id="GO:0008237">
    <property type="term" value="F:metallopeptidase activity"/>
    <property type="evidence" value="ECO:0007669"/>
    <property type="project" value="UniProtKB-KW"/>
</dbReference>
<dbReference type="Proteomes" id="UP000011668">
    <property type="component" value="Unassembled WGS sequence"/>
</dbReference>
<gene>
    <name evidence="7" type="ORF">AG1IA_06384</name>
</gene>
<evidence type="ECO:0000313" key="7">
    <source>
        <dbReference type="EMBL" id="ELU39587.1"/>
    </source>
</evidence>
<dbReference type="GO" id="GO:0006508">
    <property type="term" value="P:proteolysis"/>
    <property type="evidence" value="ECO:0007669"/>
    <property type="project" value="UniProtKB-KW"/>
</dbReference>
<comment type="caution">
    <text evidence="7">The sequence shown here is derived from an EMBL/GenBank/DDBJ whole genome shotgun (WGS) entry which is preliminary data.</text>
</comment>
<evidence type="ECO:0000256" key="5">
    <source>
        <dbReference type="ARBA" id="ARBA00023049"/>
    </source>
</evidence>
<keyword evidence="8" id="KW-1185">Reference proteome</keyword>